<comment type="caution">
    <text evidence="1">The sequence shown here is derived from an EMBL/GenBank/DDBJ whole genome shotgun (WGS) entry which is preliminary data.</text>
</comment>
<evidence type="ECO:0008006" key="3">
    <source>
        <dbReference type="Google" id="ProtNLM"/>
    </source>
</evidence>
<dbReference type="Proteomes" id="UP000033400">
    <property type="component" value="Unassembled WGS sequence"/>
</dbReference>
<dbReference type="PATRIC" id="fig|294.133.peg.2369"/>
<dbReference type="AlphaFoldDB" id="A0A0F4VEV3"/>
<proteinExistence type="predicted"/>
<protein>
    <recommendedName>
        <fullName evidence="3">Phage tail protein</fullName>
    </recommendedName>
</protein>
<dbReference type="EMBL" id="LACH01000003">
    <property type="protein sequence ID" value="KJZ67254.1"/>
    <property type="molecule type" value="Genomic_DNA"/>
</dbReference>
<gene>
    <name evidence="1" type="ORF">VD17_03055</name>
</gene>
<organism evidence="1 2">
    <name type="scientific">Pseudomonas fluorescens</name>
    <dbReference type="NCBI Taxonomy" id="294"/>
    <lineage>
        <taxon>Bacteria</taxon>
        <taxon>Pseudomonadati</taxon>
        <taxon>Pseudomonadota</taxon>
        <taxon>Gammaproteobacteria</taxon>
        <taxon>Pseudomonadales</taxon>
        <taxon>Pseudomonadaceae</taxon>
        <taxon>Pseudomonas</taxon>
    </lineage>
</organism>
<accession>A0A0F4VEV3</accession>
<sequence length="127" mass="14433">MRAYYNETTGFVISISNSLGVSYPFIETTDLISYLESVNSGLVPKVEDGQLVFVKDTAESWRQIRETRDILLLGGDHAINMAYDEARISGSEVNPEKLRLIAEYRQALRDITNSTDTENVIWPQKSW</sequence>
<reference evidence="1 2" key="1">
    <citation type="submission" date="2015-03" db="EMBL/GenBank/DDBJ databases">
        <title>Comparative genomics of Pseudomonas insights into diversity of traits involved in vanlence and defense.</title>
        <authorList>
            <person name="Qin Y."/>
        </authorList>
    </citation>
    <scope>NUCLEOTIDE SEQUENCE [LARGE SCALE GENOMIC DNA]</scope>
    <source>
        <strain evidence="1 2">H24</strain>
    </source>
</reference>
<evidence type="ECO:0000313" key="2">
    <source>
        <dbReference type="Proteomes" id="UP000033400"/>
    </source>
</evidence>
<evidence type="ECO:0000313" key="1">
    <source>
        <dbReference type="EMBL" id="KJZ67254.1"/>
    </source>
</evidence>
<dbReference type="RefSeq" id="WP_046052617.1">
    <property type="nucleotide sequence ID" value="NZ_LACH01000003.1"/>
</dbReference>
<name>A0A0F4VEV3_PSEFL</name>
<dbReference type="OrthoDB" id="1685143at2"/>